<gene>
    <name evidence="1" type="ORF">D9619_002021</name>
</gene>
<reference evidence="1 2" key="1">
    <citation type="journal article" date="2020" name="ISME J.">
        <title>Uncovering the hidden diversity of litter-decomposition mechanisms in mushroom-forming fungi.</title>
        <authorList>
            <person name="Floudas D."/>
            <person name="Bentzer J."/>
            <person name="Ahren D."/>
            <person name="Johansson T."/>
            <person name="Persson P."/>
            <person name="Tunlid A."/>
        </authorList>
    </citation>
    <scope>NUCLEOTIDE SEQUENCE [LARGE SCALE GENOMIC DNA]</scope>
    <source>
        <strain evidence="1 2">CBS 101986</strain>
    </source>
</reference>
<organism evidence="1 2">
    <name type="scientific">Psilocybe cf. subviscida</name>
    <dbReference type="NCBI Taxonomy" id="2480587"/>
    <lineage>
        <taxon>Eukaryota</taxon>
        <taxon>Fungi</taxon>
        <taxon>Dikarya</taxon>
        <taxon>Basidiomycota</taxon>
        <taxon>Agaricomycotina</taxon>
        <taxon>Agaricomycetes</taxon>
        <taxon>Agaricomycetidae</taxon>
        <taxon>Agaricales</taxon>
        <taxon>Agaricineae</taxon>
        <taxon>Strophariaceae</taxon>
        <taxon>Psilocybe</taxon>
    </lineage>
</organism>
<keyword evidence="2" id="KW-1185">Reference proteome</keyword>
<evidence type="ECO:0000313" key="2">
    <source>
        <dbReference type="Proteomes" id="UP000567179"/>
    </source>
</evidence>
<sequence length="338" mass="38023">MVRATQFYDTSPSPPDEQEARLRPLAPLLRAGIPFVVIAQDALAIVHRVPVPLNEEMQLLVPDNLVSIAARVLCTTGLYRITEPRPNTIWCDLVTPKVGRPYPGPNAWGQTFTTWLAHTSPEEIAGRDCQNPMDILVHPQSSFHFNVRDTSRTCLNPAPPLSDLAAIRYPTWPAFFDMAVDTRFDPPVGQYEVSAELASYEDNLLTYALSDDVGGALFENEPYNGDRHTYDFRRLLPECWKALDEVKDENKLYLARSLLGPGGGASYEAAYLERSFVKLGTALGRGLPPPAKLYPARVTPRKAAVHLRKLQSNYIAQKPTFDMLYNKWPRLFRLLPKF</sequence>
<dbReference type="EMBL" id="JAACJJ010000028">
    <property type="protein sequence ID" value="KAF5321614.1"/>
    <property type="molecule type" value="Genomic_DNA"/>
</dbReference>
<comment type="caution">
    <text evidence="1">The sequence shown here is derived from an EMBL/GenBank/DDBJ whole genome shotgun (WGS) entry which is preliminary data.</text>
</comment>
<accession>A0A8H5F2U1</accession>
<evidence type="ECO:0000313" key="1">
    <source>
        <dbReference type="EMBL" id="KAF5321614.1"/>
    </source>
</evidence>
<dbReference type="AlphaFoldDB" id="A0A8H5F2U1"/>
<protein>
    <submittedName>
        <fullName evidence="1">Uncharacterized protein</fullName>
    </submittedName>
</protein>
<dbReference type="Proteomes" id="UP000567179">
    <property type="component" value="Unassembled WGS sequence"/>
</dbReference>
<proteinExistence type="predicted"/>
<dbReference type="OrthoDB" id="2730545at2759"/>
<name>A0A8H5F2U1_9AGAR</name>